<evidence type="ECO:0000313" key="2">
    <source>
        <dbReference type="Proteomes" id="UP001180724"/>
    </source>
</evidence>
<reference evidence="1" key="1">
    <citation type="submission" date="2024-05" db="EMBL/GenBank/DDBJ databases">
        <title>30 novel species of actinomycetes from the DSMZ collection.</title>
        <authorList>
            <person name="Nouioui I."/>
        </authorList>
    </citation>
    <scope>NUCLEOTIDE SEQUENCE</scope>
    <source>
        <strain evidence="1">DSM 40712</strain>
    </source>
</reference>
<gene>
    <name evidence="1" type="ORF">RM812_17330</name>
</gene>
<comment type="caution">
    <text evidence="1">The sequence shown here is derived from an EMBL/GenBank/DDBJ whole genome shotgun (WGS) entry which is preliminary data.</text>
</comment>
<sequence length="103" mass="11066">MSIIPEGQGAPGKTVICEAGGRVEQLLQGALLVPRISEAQDVQSREETVLRVARQDIARALSVAEDGAVTKAELTRALFFLAQSTRAAVDVAESRQERMDDMA</sequence>
<keyword evidence="2" id="KW-1185">Reference proteome</keyword>
<organism evidence="1 2">
    <name type="scientific">Streptomyces lancefieldiae</name>
    <dbReference type="NCBI Taxonomy" id="3075520"/>
    <lineage>
        <taxon>Bacteria</taxon>
        <taxon>Bacillati</taxon>
        <taxon>Actinomycetota</taxon>
        <taxon>Actinomycetes</taxon>
        <taxon>Kitasatosporales</taxon>
        <taxon>Streptomycetaceae</taxon>
        <taxon>Streptomyces</taxon>
    </lineage>
</organism>
<dbReference type="Proteomes" id="UP001180724">
    <property type="component" value="Unassembled WGS sequence"/>
</dbReference>
<dbReference type="RefSeq" id="WP_311573475.1">
    <property type="nucleotide sequence ID" value="NZ_JAVRFH010000015.1"/>
</dbReference>
<accession>A0ABU3AP67</accession>
<proteinExistence type="predicted"/>
<name>A0ABU3AP67_9ACTN</name>
<dbReference type="EMBL" id="JAVRFH010000015">
    <property type="protein sequence ID" value="MDT0611980.1"/>
    <property type="molecule type" value="Genomic_DNA"/>
</dbReference>
<protein>
    <submittedName>
        <fullName evidence="1">Uncharacterized protein</fullName>
    </submittedName>
</protein>
<evidence type="ECO:0000313" key="1">
    <source>
        <dbReference type="EMBL" id="MDT0611980.1"/>
    </source>
</evidence>